<dbReference type="Proteomes" id="UP000426772">
    <property type="component" value="Unassembled WGS sequence"/>
</dbReference>
<organism evidence="3 4">
    <name type="scientific">Pantoea vagans</name>
    <dbReference type="NCBI Taxonomy" id="470934"/>
    <lineage>
        <taxon>Bacteria</taxon>
        <taxon>Pseudomonadati</taxon>
        <taxon>Pseudomonadota</taxon>
        <taxon>Gammaproteobacteria</taxon>
        <taxon>Enterobacterales</taxon>
        <taxon>Erwiniaceae</taxon>
        <taxon>Pantoea</taxon>
    </lineage>
</organism>
<dbReference type="InterPro" id="IPR000290">
    <property type="entry name" value="Colicin_pyocin"/>
</dbReference>
<dbReference type="PRINTS" id="PR01299">
    <property type="entry name" value="PYOCIN"/>
</dbReference>
<dbReference type="Gene3D" id="1.10.1200.20">
    <property type="entry name" value="Colicin E immunity protein"/>
    <property type="match status" value="1"/>
</dbReference>
<proteinExistence type="inferred from homology"/>
<protein>
    <submittedName>
        <fullName evidence="3">Bacteriocin immunity protein</fullName>
    </submittedName>
</protein>
<evidence type="ECO:0000313" key="4">
    <source>
        <dbReference type="Proteomes" id="UP000426772"/>
    </source>
</evidence>
<dbReference type="EMBL" id="RCNL01000002">
    <property type="protein sequence ID" value="TXL79762.1"/>
    <property type="molecule type" value="Genomic_DNA"/>
</dbReference>
<accession>A0ABY3LHX5</accession>
<keyword evidence="4" id="KW-1185">Reference proteome</keyword>
<dbReference type="InterPro" id="IPR035900">
    <property type="entry name" value="Colicin_E_sf"/>
</dbReference>
<dbReference type="SUPFAM" id="SSF47345">
    <property type="entry name" value="Colicin E immunity proteins"/>
    <property type="match status" value="1"/>
</dbReference>
<evidence type="ECO:0000256" key="1">
    <source>
        <dbReference type="ARBA" id="ARBA00009346"/>
    </source>
</evidence>
<keyword evidence="2" id="KW-0079">Bacteriocin immunity</keyword>
<reference evidence="3 4" key="1">
    <citation type="submission" date="2018-10" db="EMBL/GenBank/DDBJ databases">
        <title>Draft genome sequence of Pantoea vagans isolated from corpses of the sugarcane aphid Melanaphis sacchari Zehntner.</title>
        <authorList>
            <person name="Toledo E."/>
            <person name="Pena G."/>
            <person name="Lozano L."/>
        </authorList>
    </citation>
    <scope>NUCLEOTIDE SEQUENCE [LARGE SCALE GENOMIC DNA]</scope>
    <source>
        <strain evidence="3 4">ET-90</strain>
    </source>
</reference>
<comment type="similarity">
    <text evidence="1">Belongs to the colicins ColE2/ColE8/ColE9 and pyocins S1/S2 family.</text>
</comment>
<evidence type="ECO:0000256" key="2">
    <source>
        <dbReference type="ARBA" id="ARBA00023025"/>
    </source>
</evidence>
<dbReference type="Pfam" id="PF01320">
    <property type="entry name" value="Colicin_Pyocin"/>
    <property type="match status" value="1"/>
</dbReference>
<dbReference type="RefSeq" id="WP_022624455.1">
    <property type="nucleotide sequence ID" value="NZ_RCNL01000002.1"/>
</dbReference>
<sequence>MNIKPTFEDYTEAEFTQLVSEICSAKGGEAYQDQLLENFITVSEHPEGSDLIYYSDDDKATPERIVAAIKAWRQAQGKNGFKS</sequence>
<dbReference type="CDD" id="cd16363">
    <property type="entry name" value="Col_Im_like"/>
    <property type="match status" value="1"/>
</dbReference>
<evidence type="ECO:0000313" key="3">
    <source>
        <dbReference type="EMBL" id="TXL79762.1"/>
    </source>
</evidence>
<comment type="caution">
    <text evidence="3">The sequence shown here is derived from an EMBL/GenBank/DDBJ whole genome shotgun (WGS) entry which is preliminary data.</text>
</comment>
<name>A0ABY3LHX5_9GAMM</name>
<gene>
    <name evidence="3" type="ORF">D9O29_05675</name>
</gene>